<comment type="caution">
    <text evidence="1">The sequence shown here is derived from an EMBL/GenBank/DDBJ whole genome shotgun (WGS) entry which is preliminary data.</text>
</comment>
<reference evidence="1 2" key="1">
    <citation type="submission" date="2018-06" db="EMBL/GenBank/DDBJ databases">
        <title>Actinomadura craniellae sp. nov. isolated from marine sponge Craniella sp.</title>
        <authorList>
            <person name="Li L."/>
            <person name="Xu Q.H."/>
            <person name="Lin H.W."/>
            <person name="Lu Y.H."/>
        </authorList>
    </citation>
    <scope>NUCLEOTIDE SEQUENCE [LARGE SCALE GENOMIC DNA]</scope>
    <source>
        <strain evidence="1 2">LHW63021</strain>
    </source>
</reference>
<protein>
    <recommendedName>
        <fullName evidence="3">Sel1 repeat family protein</fullName>
    </recommendedName>
</protein>
<dbReference type="RefSeq" id="WP_111871752.1">
    <property type="nucleotide sequence ID" value="NZ_QLYX01000020.1"/>
</dbReference>
<dbReference type="Proteomes" id="UP000251891">
    <property type="component" value="Unassembled WGS sequence"/>
</dbReference>
<evidence type="ECO:0000313" key="1">
    <source>
        <dbReference type="EMBL" id="RAY11296.1"/>
    </source>
</evidence>
<organism evidence="1 2">
    <name type="scientific">Actinomadura craniellae</name>
    <dbReference type="NCBI Taxonomy" id="2231787"/>
    <lineage>
        <taxon>Bacteria</taxon>
        <taxon>Bacillati</taxon>
        <taxon>Actinomycetota</taxon>
        <taxon>Actinomycetes</taxon>
        <taxon>Streptosporangiales</taxon>
        <taxon>Thermomonosporaceae</taxon>
        <taxon>Actinomadura</taxon>
    </lineage>
</organism>
<proteinExistence type="predicted"/>
<dbReference type="AlphaFoldDB" id="A0A365GWV8"/>
<dbReference type="Gene3D" id="1.25.40.10">
    <property type="entry name" value="Tetratricopeptide repeat domain"/>
    <property type="match status" value="1"/>
</dbReference>
<accession>A0A365GWV8</accession>
<evidence type="ECO:0000313" key="2">
    <source>
        <dbReference type="Proteomes" id="UP000251891"/>
    </source>
</evidence>
<sequence length="76" mass="8217">MFAAALCYRDGTGTAPDPVQAVRWFLNMLDVGNGDGVHEAIQLARSMTEEQINQAAKLAGREPDAHTLISTAHRLP</sequence>
<evidence type="ECO:0008006" key="3">
    <source>
        <dbReference type="Google" id="ProtNLM"/>
    </source>
</evidence>
<name>A0A365GWV8_9ACTN</name>
<keyword evidence="2" id="KW-1185">Reference proteome</keyword>
<dbReference type="InterPro" id="IPR011990">
    <property type="entry name" value="TPR-like_helical_dom_sf"/>
</dbReference>
<dbReference type="EMBL" id="QLYX01000020">
    <property type="protein sequence ID" value="RAY11296.1"/>
    <property type="molecule type" value="Genomic_DNA"/>
</dbReference>
<gene>
    <name evidence="1" type="ORF">DPM19_31615</name>
</gene>
<dbReference type="OrthoDB" id="4227084at2"/>